<reference evidence="1 2" key="1">
    <citation type="journal article" date="2016" name="G3 (Bethesda)">
        <title>First Draft Assembly and Annotation of the Genome of a California Endemic Oak Quercus lobata Nee (Fagaceae).</title>
        <authorList>
            <person name="Sork V.L."/>
            <person name="Fitz-Gibbon S.T."/>
            <person name="Puiu D."/>
            <person name="Crepeau M."/>
            <person name="Gugger P.F."/>
            <person name="Sherman R."/>
            <person name="Stevens K."/>
            <person name="Langley C.H."/>
            <person name="Pellegrini M."/>
            <person name="Salzberg S.L."/>
        </authorList>
    </citation>
    <scope>NUCLEOTIDE SEQUENCE [LARGE SCALE GENOMIC DNA]</scope>
    <source>
        <strain evidence="1 2">cv. SW786</strain>
    </source>
</reference>
<dbReference type="AlphaFoldDB" id="A0A7N2LHF0"/>
<dbReference type="Proteomes" id="UP000594261">
    <property type="component" value="Chromosome 4"/>
</dbReference>
<reference evidence="1" key="2">
    <citation type="submission" date="2021-01" db="UniProtKB">
        <authorList>
            <consortium name="EnsemblPlants"/>
        </authorList>
    </citation>
    <scope>IDENTIFICATION</scope>
</reference>
<dbReference type="EnsemblPlants" id="QL04p051687:mrna">
    <property type="protein sequence ID" value="QL04p051687:mrna"/>
    <property type="gene ID" value="QL04p051687"/>
</dbReference>
<dbReference type="Gramene" id="QL04p051687:mrna">
    <property type="protein sequence ID" value="QL04p051687:mrna"/>
    <property type="gene ID" value="QL04p051687"/>
</dbReference>
<evidence type="ECO:0000313" key="2">
    <source>
        <dbReference type="Proteomes" id="UP000594261"/>
    </source>
</evidence>
<accession>A0A7N2LHF0</accession>
<proteinExistence type="predicted"/>
<evidence type="ECO:0000313" key="1">
    <source>
        <dbReference type="EnsemblPlants" id="QL04p051687:mrna"/>
    </source>
</evidence>
<protein>
    <submittedName>
        <fullName evidence="1">Uncharacterized protein</fullName>
    </submittedName>
</protein>
<keyword evidence="2" id="KW-1185">Reference proteome</keyword>
<dbReference type="InParanoid" id="A0A7N2LHF0"/>
<organism evidence="1 2">
    <name type="scientific">Quercus lobata</name>
    <name type="common">Valley oak</name>
    <dbReference type="NCBI Taxonomy" id="97700"/>
    <lineage>
        <taxon>Eukaryota</taxon>
        <taxon>Viridiplantae</taxon>
        <taxon>Streptophyta</taxon>
        <taxon>Embryophyta</taxon>
        <taxon>Tracheophyta</taxon>
        <taxon>Spermatophyta</taxon>
        <taxon>Magnoliopsida</taxon>
        <taxon>eudicotyledons</taxon>
        <taxon>Gunneridae</taxon>
        <taxon>Pentapetalae</taxon>
        <taxon>rosids</taxon>
        <taxon>fabids</taxon>
        <taxon>Fagales</taxon>
        <taxon>Fagaceae</taxon>
        <taxon>Quercus</taxon>
    </lineage>
</organism>
<dbReference type="EMBL" id="LRBV02000004">
    <property type="status" value="NOT_ANNOTATED_CDS"/>
    <property type="molecule type" value="Genomic_DNA"/>
</dbReference>
<name>A0A7N2LHF0_QUELO</name>
<sequence length="190" mass="22049">MDTLYPYVSKHRKPSFMLSMTVQWLDRCGLSWEKRLRTLCFMVVTFLIGWKTMSHFMLVAKIMNKASEYVLCALCPKNATRSIDKLIRKIGRTSSFLAELGDWLLMVARFIHIRFKHYCREANRCADGLARKGANSSVYFLLFDSLRVDLETIFNYDFNGLYFRQEQNIPSINTELAAAAAATTHTRAYM</sequence>